<evidence type="ECO:0000313" key="3">
    <source>
        <dbReference type="EMBL" id="AUH05615.1"/>
    </source>
</evidence>
<dbReference type="Pfam" id="PF09900">
    <property type="entry name" value="DUF2127"/>
    <property type="match status" value="1"/>
</dbReference>
<gene>
    <name evidence="2" type="ORF">CWC46_16630</name>
    <name evidence="3" type="ORF">Ser39006_016630</name>
</gene>
<dbReference type="Proteomes" id="UP000017700">
    <property type="component" value="Chromosome"/>
</dbReference>
<dbReference type="STRING" id="104623.Ser39006_02157"/>
<keyword evidence="1" id="KW-1133">Transmembrane helix</keyword>
<dbReference type="AlphaFoldDB" id="A0A2I5TM36"/>
<proteinExistence type="predicted"/>
<feature type="transmembrane region" description="Helical" evidence="1">
    <location>
        <begin position="73"/>
        <end position="95"/>
    </location>
</feature>
<protein>
    <submittedName>
        <fullName evidence="3">DUF2127 domain-containing protein</fullName>
    </submittedName>
</protein>
<organism evidence="3 4">
    <name type="scientific">Serratia sp. (strain ATCC 39006)</name>
    <name type="common">Prodigiosinella confusarubida</name>
    <dbReference type="NCBI Taxonomy" id="104623"/>
    <lineage>
        <taxon>Bacteria</taxon>
        <taxon>Pseudomonadati</taxon>
        <taxon>Pseudomonadota</taxon>
        <taxon>Gammaproteobacteria</taxon>
        <taxon>Enterobacterales</taxon>
        <taxon>Pectobacteriaceae</taxon>
        <taxon>Prodigiosinella</taxon>
    </lineage>
</organism>
<accession>A0A2I5TM36</accession>
<reference evidence="3" key="2">
    <citation type="submission" date="2013-09" db="EMBL/GenBank/DDBJ databases">
        <authorList>
            <person name="Wang G."/>
            <person name="Yang Y."/>
            <person name="Su Y."/>
        </authorList>
    </citation>
    <scope>NUCLEOTIDE SEQUENCE</scope>
    <source>
        <strain evidence="3">ATCC 39006</strain>
    </source>
</reference>
<dbReference type="KEGG" id="sera:Ser39006_016630"/>
<feature type="transmembrane region" description="Helical" evidence="1">
    <location>
        <begin position="127"/>
        <end position="147"/>
    </location>
</feature>
<name>A0A2I5TM36_SERS3</name>
<reference evidence="3" key="4">
    <citation type="submission" date="2017-11" db="EMBL/GenBank/DDBJ databases">
        <title>Complete genome sequence of Serratia sp. ATCC 39006.</title>
        <authorList>
            <person name="Hampton H.G."/>
            <person name="Jackson S.A."/>
            <person name="Jauregui R."/>
            <person name="Poulter G.T.M."/>
            <person name="Salmond G.P.C."/>
            <person name="Fineran P.C."/>
        </authorList>
    </citation>
    <scope>NUCLEOTIDE SEQUENCE</scope>
    <source>
        <strain evidence="3">ATCC 39006</strain>
    </source>
</reference>
<dbReference type="RefSeq" id="WP_021015423.1">
    <property type="nucleotide sequence ID" value="NZ_CP025084.1"/>
</dbReference>
<evidence type="ECO:0000313" key="4">
    <source>
        <dbReference type="Proteomes" id="UP000017700"/>
    </source>
</evidence>
<keyword evidence="4" id="KW-1185">Reference proteome</keyword>
<dbReference type="EMBL" id="CP025085">
    <property type="protein sequence ID" value="AUH01294.1"/>
    <property type="molecule type" value="Genomic_DNA"/>
</dbReference>
<dbReference type="KEGG" id="serq:CWC46_16630"/>
<sequence>MISRKSIHVAFEISLLFKAVLAVSEIAAGIFTYFVSKQYILNLVESITHIELTEDPHDVIATYLMHTAHGLSVTSQMFTAFYLLSHGVIKLWLIGGLWRKKLNYYPIAIAIFCILIIYQLYRYSFTHSWLLLLISLLDVVVIGLTWFEYQNLRYLSPEEQR</sequence>
<keyword evidence="1" id="KW-0812">Transmembrane</keyword>
<evidence type="ECO:0000313" key="2">
    <source>
        <dbReference type="EMBL" id="AUH01294.1"/>
    </source>
</evidence>
<dbReference type="EMBL" id="CP025084">
    <property type="protein sequence ID" value="AUH05615.1"/>
    <property type="molecule type" value="Genomic_DNA"/>
</dbReference>
<evidence type="ECO:0000256" key="1">
    <source>
        <dbReference type="SAM" id="Phobius"/>
    </source>
</evidence>
<feature type="transmembrane region" description="Helical" evidence="1">
    <location>
        <begin position="15"/>
        <end position="35"/>
    </location>
</feature>
<evidence type="ECO:0000313" key="5">
    <source>
        <dbReference type="Proteomes" id="UP000233778"/>
    </source>
</evidence>
<reference evidence="2 5" key="3">
    <citation type="submission" date="2017-11" db="EMBL/GenBank/DDBJ databases">
        <title>Complete genome sequence of Serratia sp. ATCC 39006 LacA.</title>
        <authorList>
            <person name="Hampton H.G."/>
            <person name="Jackson S.A."/>
            <person name="Jauregui R."/>
            <person name="Poulter G.T.M."/>
            <person name="Salmond G.P.C."/>
            <person name="Fineran P.C."/>
        </authorList>
    </citation>
    <scope>NUCLEOTIDE SEQUENCE [LARGE SCALE GENOMIC DNA]</scope>
    <source>
        <strain evidence="2 5">ATCC 39006</strain>
    </source>
</reference>
<reference evidence="3 4" key="1">
    <citation type="journal article" date="2013" name="Genome Announc.">
        <title>Draft genome sequence of Serratia sp. strain ATCC 39006, a model bacterium for analysis of the biosynthesis and regulation of prodigiosin, a carbapenem, and gas vesicles.</title>
        <authorList>
            <person name="Fineran P.C."/>
            <person name="Iglesias Cans M.C."/>
            <person name="Ramsay J.P."/>
            <person name="Wilf N.M."/>
            <person name="Cossyleon D."/>
            <person name="McNeil M.B."/>
            <person name="Williamson N.R."/>
            <person name="Monson R.E."/>
            <person name="Becher S.A."/>
            <person name="Stanton J.A."/>
            <person name="Brugger K."/>
            <person name="Brown S.D."/>
            <person name="Salmond G.P."/>
        </authorList>
    </citation>
    <scope>NUCLEOTIDE SEQUENCE [LARGE SCALE GENOMIC DNA]</scope>
    <source>
        <strain evidence="3">ATCC 39006</strain>
        <strain evidence="4">ATCC 39006 / SC 11482</strain>
    </source>
</reference>
<dbReference type="OrthoDB" id="8393979at2"/>
<dbReference type="InterPro" id="IPR021125">
    <property type="entry name" value="DUF2127"/>
</dbReference>
<dbReference type="Proteomes" id="UP000233778">
    <property type="component" value="Chromosome"/>
</dbReference>
<keyword evidence="1" id="KW-0472">Membrane</keyword>
<feature type="transmembrane region" description="Helical" evidence="1">
    <location>
        <begin position="102"/>
        <end position="121"/>
    </location>
</feature>